<evidence type="ECO:0000259" key="2">
    <source>
        <dbReference type="Pfam" id="PF11738"/>
    </source>
</evidence>
<feature type="domain" description="Deacetylase PdaC" evidence="3">
    <location>
        <begin position="130"/>
        <end position="226"/>
    </location>
</feature>
<dbReference type="Proteomes" id="UP000736583">
    <property type="component" value="Unassembled WGS sequence"/>
</dbReference>
<accession>A0ABS6F200</accession>
<dbReference type="RefSeq" id="WP_216457316.1">
    <property type="nucleotide sequence ID" value="NZ_JAHLQL010000004.1"/>
</dbReference>
<gene>
    <name evidence="4" type="ORF">KQI89_12335</name>
</gene>
<keyword evidence="1" id="KW-1133">Transmembrane helix</keyword>
<dbReference type="InterPro" id="IPR025303">
    <property type="entry name" value="PdaC"/>
</dbReference>
<evidence type="ECO:0000259" key="3">
    <source>
        <dbReference type="Pfam" id="PF13739"/>
    </source>
</evidence>
<evidence type="ECO:0000313" key="5">
    <source>
        <dbReference type="Proteomes" id="UP000736583"/>
    </source>
</evidence>
<organism evidence="4 5">
    <name type="scientific">Clostridium simiarum</name>
    <dbReference type="NCBI Taxonomy" id="2841506"/>
    <lineage>
        <taxon>Bacteria</taxon>
        <taxon>Bacillati</taxon>
        <taxon>Bacillota</taxon>
        <taxon>Clostridia</taxon>
        <taxon>Eubacteriales</taxon>
        <taxon>Clostridiaceae</taxon>
        <taxon>Clostridium</taxon>
    </lineage>
</organism>
<sequence>MIKKLALYMLTFLIFSALFLGYYNGKNSRVLFNGIPNYKSLDIEISEDNDKKIDDGRDKNVNGDFFIEEDSKEANTDNIGKTKEDLTKVEHKYEANKINNDNNSSNLEKNININSQCNENTVKIKTKELKYSNDIVDIKINFPQIEGGIKKEILDKVNKDIEEYSMNFKNDIEKIAKEHSEDAKKLGYKINPYVGENDYNISYNCNNILSIPINYYQYTGGAHGMTYKVSFNYDLNTGDKIKLSSLFEPGFNYKEYINNVIMDTIKKNPDNYFKEEFKGIKDDQDFYVSKDGIVIYFQSYDIAPYATGIPEFIIK</sequence>
<dbReference type="Pfam" id="PF11738">
    <property type="entry name" value="DUF3298"/>
    <property type="match status" value="1"/>
</dbReference>
<dbReference type="InterPro" id="IPR021729">
    <property type="entry name" value="DUF3298"/>
</dbReference>
<feature type="transmembrane region" description="Helical" evidence="1">
    <location>
        <begin position="5"/>
        <end position="23"/>
    </location>
</feature>
<keyword evidence="5" id="KW-1185">Reference proteome</keyword>
<name>A0ABS6F200_9CLOT</name>
<protein>
    <submittedName>
        <fullName evidence="4">DUF3298 and DUF4163 domain-containing protein</fullName>
    </submittedName>
</protein>
<dbReference type="Pfam" id="PF13739">
    <property type="entry name" value="PdaC"/>
    <property type="match status" value="1"/>
</dbReference>
<reference evidence="4 5" key="1">
    <citation type="submission" date="2021-06" db="EMBL/GenBank/DDBJ databases">
        <authorList>
            <person name="Sun Q."/>
            <person name="Li D."/>
        </authorList>
    </citation>
    <scope>NUCLEOTIDE SEQUENCE [LARGE SCALE GENOMIC DNA]</scope>
    <source>
        <strain evidence="4 5">MSJ-4</strain>
    </source>
</reference>
<dbReference type="EMBL" id="JAHLQL010000004">
    <property type="protein sequence ID" value="MBU5592544.1"/>
    <property type="molecule type" value="Genomic_DNA"/>
</dbReference>
<comment type="caution">
    <text evidence="4">The sequence shown here is derived from an EMBL/GenBank/DDBJ whole genome shotgun (WGS) entry which is preliminary data.</text>
</comment>
<feature type="domain" description="DUF3298" evidence="2">
    <location>
        <begin position="245"/>
        <end position="314"/>
    </location>
</feature>
<evidence type="ECO:0000313" key="4">
    <source>
        <dbReference type="EMBL" id="MBU5592544.1"/>
    </source>
</evidence>
<keyword evidence="1" id="KW-0472">Membrane</keyword>
<keyword evidence="1" id="KW-0812">Transmembrane</keyword>
<proteinExistence type="predicted"/>
<evidence type="ECO:0000256" key="1">
    <source>
        <dbReference type="SAM" id="Phobius"/>
    </source>
</evidence>